<name>A0A091HIV2_CALAN</name>
<evidence type="ECO:0000313" key="2">
    <source>
        <dbReference type="Proteomes" id="UP000054308"/>
    </source>
</evidence>
<dbReference type="AlphaFoldDB" id="A0A091HIV2"/>
<evidence type="ECO:0000313" key="1">
    <source>
        <dbReference type="EMBL" id="KFO95776.1"/>
    </source>
</evidence>
<accession>A0A091HIV2</accession>
<feature type="non-terminal residue" evidence="1">
    <location>
        <position position="38"/>
    </location>
</feature>
<dbReference type="Proteomes" id="UP000054308">
    <property type="component" value="Unassembled WGS sequence"/>
</dbReference>
<protein>
    <submittedName>
        <fullName evidence="1">Uncharacterized protein</fullName>
    </submittedName>
</protein>
<proteinExistence type="predicted"/>
<keyword evidence="2" id="KW-1185">Reference proteome</keyword>
<dbReference type="EMBL" id="KL217497">
    <property type="protein sequence ID" value="KFO95776.1"/>
    <property type="molecule type" value="Genomic_DNA"/>
</dbReference>
<sequence length="38" mass="4308">CTARLMSPTLRLRIRTMRGVPYSKRKLLRSPHDAIAAA</sequence>
<organism evidence="1 2">
    <name type="scientific">Calypte anna</name>
    <name type="common">Anna's hummingbird</name>
    <name type="synonym">Archilochus anna</name>
    <dbReference type="NCBI Taxonomy" id="9244"/>
    <lineage>
        <taxon>Eukaryota</taxon>
        <taxon>Metazoa</taxon>
        <taxon>Chordata</taxon>
        <taxon>Craniata</taxon>
        <taxon>Vertebrata</taxon>
        <taxon>Euteleostomi</taxon>
        <taxon>Archelosauria</taxon>
        <taxon>Archosauria</taxon>
        <taxon>Dinosauria</taxon>
        <taxon>Saurischia</taxon>
        <taxon>Theropoda</taxon>
        <taxon>Coelurosauria</taxon>
        <taxon>Aves</taxon>
        <taxon>Neognathae</taxon>
        <taxon>Neoaves</taxon>
        <taxon>Strisores</taxon>
        <taxon>Apodiformes</taxon>
        <taxon>Trochilidae</taxon>
        <taxon>Calypte</taxon>
    </lineage>
</organism>
<feature type="non-terminal residue" evidence="1">
    <location>
        <position position="1"/>
    </location>
</feature>
<reference evidence="1 2" key="1">
    <citation type="submission" date="2014-04" db="EMBL/GenBank/DDBJ databases">
        <title>Genome evolution of avian class.</title>
        <authorList>
            <person name="Zhang G."/>
            <person name="Li C."/>
        </authorList>
    </citation>
    <scope>NUCLEOTIDE SEQUENCE [LARGE SCALE GENOMIC DNA]</scope>
    <source>
        <strain evidence="1">BGI_N300</strain>
    </source>
</reference>
<gene>
    <name evidence="1" type="ORF">N300_10262</name>
</gene>